<dbReference type="Pfam" id="PF06057">
    <property type="entry name" value="VirJ"/>
    <property type="match status" value="1"/>
</dbReference>
<dbReference type="Gene3D" id="3.40.50.1820">
    <property type="entry name" value="alpha/beta hydrolase"/>
    <property type="match status" value="2"/>
</dbReference>
<dbReference type="PIRSF" id="PIRSF029063">
    <property type="entry name" value="IV_sec_VirJ"/>
    <property type="match status" value="1"/>
</dbReference>
<dbReference type="AlphaFoldDB" id="A0A249MSN4"/>
<protein>
    <submittedName>
        <fullName evidence="4">Virulence factor family protein</fullName>
    </submittedName>
</protein>
<proteinExistence type="predicted"/>
<keyword evidence="1" id="KW-0732">Signal</keyword>
<evidence type="ECO:0000259" key="3">
    <source>
        <dbReference type="Pfam" id="PF06057"/>
    </source>
</evidence>
<dbReference type="RefSeq" id="WP_017183896.1">
    <property type="nucleotide sequence ID" value="NZ_CP022745.1"/>
</dbReference>
<dbReference type="SUPFAM" id="SSF53474">
    <property type="entry name" value="alpha/beta-Hydrolases"/>
    <property type="match status" value="2"/>
</dbReference>
<sequence length="477" mass="51409">MRKIIRTMSSLVAGCLLVVTGVGAPVRASADRGVRETAYSLAPFGGIRLYRPDGQPRATALFLSGDGGWNAGTAAMARDLANRGLLVAGVSTPTLMRTLERQRDRCIDPNYALVALSRDVQHRAGVHAYMKPIIIGYSAGATVAYASLAQWPNGAYRAVLSLGFSADIPGKKPWCSAPGFRAHAIAKPARGWLFAPNRQINLPWIVVQGQRDTVVDFAAARRFVAQVPHARLIDLPQGDHDFADRARWMPRVMAALAPMLNRVDAANVDDLPLNIVTPAPRATHDDRMAVIYSGDGGWVGLDRDIAGQLAAKGIPVVGIDSLSYFWSQRTPAGAGQDLRRIIAAYSARWDRPRVMLIGYSFGADALPAIMGTLDPQTRDQIASLSLLGLGPTADFQFHLASWLNLDSAQAQPTVPAIIRLRDVPIRCIRGTLEQDSACPAIPRGLATQIVVPGGHHFDRNAALLANIVLNPASRQRV</sequence>
<dbReference type="InterPro" id="IPR011225">
    <property type="entry name" value="IV_sec_VirJ"/>
</dbReference>
<reference evidence="4 5" key="1">
    <citation type="submission" date="2017-08" db="EMBL/GenBank/DDBJ databases">
        <title>Whole Genome Sequence of Sphingobium hydrophobicum C1: Insights into Adaption to the Electronic-waste Contaminated Sediment.</title>
        <authorList>
            <person name="Song D."/>
            <person name="Chen X."/>
            <person name="Xu M."/>
        </authorList>
    </citation>
    <scope>NUCLEOTIDE SEQUENCE [LARGE SCALE GENOMIC DNA]</scope>
    <source>
        <strain evidence="4 5">C1</strain>
    </source>
</reference>
<dbReference type="EMBL" id="CP022745">
    <property type="protein sequence ID" value="ASY44371.1"/>
    <property type="molecule type" value="Genomic_DNA"/>
</dbReference>
<evidence type="ECO:0000259" key="2">
    <source>
        <dbReference type="Pfam" id="PF03959"/>
    </source>
</evidence>
<dbReference type="InterPro" id="IPR010333">
    <property type="entry name" value="VirJ"/>
</dbReference>
<dbReference type="InterPro" id="IPR029058">
    <property type="entry name" value="AB_hydrolase_fold"/>
</dbReference>
<evidence type="ECO:0000313" key="4">
    <source>
        <dbReference type="EMBL" id="ASY44371.1"/>
    </source>
</evidence>
<feature type="chain" id="PRO_5012445101" evidence="1">
    <location>
        <begin position="25"/>
        <end position="477"/>
    </location>
</feature>
<dbReference type="KEGG" id="shyd:CJD35_07875"/>
<accession>A0A249MSN4</accession>
<evidence type="ECO:0000256" key="1">
    <source>
        <dbReference type="SAM" id="SignalP"/>
    </source>
</evidence>
<organism evidence="4 5">
    <name type="scientific">Sphingobium xenophagum</name>
    <dbReference type="NCBI Taxonomy" id="121428"/>
    <lineage>
        <taxon>Bacteria</taxon>
        <taxon>Pseudomonadati</taxon>
        <taxon>Pseudomonadota</taxon>
        <taxon>Alphaproteobacteria</taxon>
        <taxon>Sphingomonadales</taxon>
        <taxon>Sphingomonadaceae</taxon>
        <taxon>Sphingobium</taxon>
    </lineage>
</organism>
<feature type="domain" description="Serine hydrolase" evidence="2">
    <location>
        <begin position="134"/>
        <end position="238"/>
    </location>
</feature>
<dbReference type="InterPro" id="IPR005645">
    <property type="entry name" value="FSH-like_dom"/>
</dbReference>
<evidence type="ECO:0000313" key="5">
    <source>
        <dbReference type="Proteomes" id="UP000217141"/>
    </source>
</evidence>
<name>A0A249MSN4_SPHXE</name>
<dbReference type="Pfam" id="PF03959">
    <property type="entry name" value="FSH1"/>
    <property type="match status" value="1"/>
</dbReference>
<gene>
    <name evidence="4" type="ORF">CJD35_07875</name>
</gene>
<feature type="domain" description="Bacterial virulence" evidence="3">
    <location>
        <begin position="286"/>
        <end position="472"/>
    </location>
</feature>
<feature type="signal peptide" evidence="1">
    <location>
        <begin position="1"/>
        <end position="24"/>
    </location>
</feature>
<dbReference type="Proteomes" id="UP000217141">
    <property type="component" value="Chromosome I"/>
</dbReference>